<dbReference type="InterPro" id="IPR038731">
    <property type="entry name" value="RgtA/B/C-like"/>
</dbReference>
<feature type="transmembrane region" description="Helical" evidence="1">
    <location>
        <begin position="241"/>
        <end position="274"/>
    </location>
</feature>
<comment type="caution">
    <text evidence="3">The sequence shown here is derived from an EMBL/GenBank/DDBJ whole genome shotgun (WGS) entry which is preliminary data.</text>
</comment>
<name>V6IZL5_9BACL</name>
<feature type="transmembrane region" description="Helical" evidence="1">
    <location>
        <begin position="54"/>
        <end position="72"/>
    </location>
</feature>
<keyword evidence="4" id="KW-1185">Reference proteome</keyword>
<dbReference type="OrthoDB" id="2061016at2"/>
<keyword evidence="1" id="KW-1133">Transmembrane helix</keyword>
<dbReference type="STRING" id="1395513.P343_08835"/>
<feature type="transmembrane region" description="Helical" evidence="1">
    <location>
        <begin position="12"/>
        <end position="34"/>
    </location>
</feature>
<feature type="transmembrane region" description="Helical" evidence="1">
    <location>
        <begin position="506"/>
        <end position="528"/>
    </location>
</feature>
<feature type="transmembrane region" description="Helical" evidence="1">
    <location>
        <begin position="195"/>
        <end position="214"/>
    </location>
</feature>
<feature type="transmembrane region" description="Helical" evidence="1">
    <location>
        <begin position="690"/>
        <end position="711"/>
    </location>
</feature>
<evidence type="ECO:0000256" key="1">
    <source>
        <dbReference type="SAM" id="Phobius"/>
    </source>
</evidence>
<keyword evidence="1" id="KW-0812">Transmembrane</keyword>
<accession>V6IZL5</accession>
<organism evidence="3 4">
    <name type="scientific">Sporolactobacillus laevolacticus DSM 442</name>
    <dbReference type="NCBI Taxonomy" id="1395513"/>
    <lineage>
        <taxon>Bacteria</taxon>
        <taxon>Bacillati</taxon>
        <taxon>Bacillota</taxon>
        <taxon>Bacilli</taxon>
        <taxon>Bacillales</taxon>
        <taxon>Sporolactobacillaceae</taxon>
        <taxon>Sporolactobacillus</taxon>
    </lineage>
</organism>
<feature type="transmembrane region" description="Helical" evidence="1">
    <location>
        <begin position="281"/>
        <end position="299"/>
    </location>
</feature>
<protein>
    <recommendedName>
        <fullName evidence="2">Glycosyltransferase RgtA/B/C/D-like domain-containing protein</fullName>
    </recommendedName>
</protein>
<evidence type="ECO:0000259" key="2">
    <source>
        <dbReference type="Pfam" id="PF13231"/>
    </source>
</evidence>
<evidence type="ECO:0000313" key="3">
    <source>
        <dbReference type="EMBL" id="EST12271.1"/>
    </source>
</evidence>
<sequence>MINIKNYLIRTFCIVFALFVSLFLMMSVIGPFFLGSGSYYGNVASSPLELSGMLFFFAIVVFLFFLSIDRLLSKCSALVLNRWALILFSLIILFECFILIAFRGIQPPEIDGGHIIMKALDLLKNKSVHDDSIYFNVYPNNLPVTLILFWIYRLFPIDQMQMLFMFNHALCMITLNVGIYFSWKLVLLLLGRKMSTFFLIFVLTCAPIFFYTLYFYSDTLMVMMPPLLIYLWFRYEQSGTIVYGALACVFLGIGCIIRQNLILFLPALVLFLLLRSKVKKTLMVIALTMITYTAFQLPLQMYTHHMHLGSIQQYKMPSVHWIMLGLSNQGRYHIEDFRRSFLASTQEEKKRVDWQEIKERLSKKTPAELAGLWLAKAFRVYADGSMGYYWYTGNTSEHNLLFDYFFGGQKQITLFIIQIFHIVNLFLLLLSVIRFFRIKKPDTSLLIQIMLFGNYLFYIFLWEAEPRYALLFLFPMLIGNCYGVNEAKQYLDERIRNRTVEALRGGVPHILTHILFCMLISIAALRVVPMTQTATEQYRYAVNQNQKKGALTTRIDASHAVQQTFHAERPFDHISLGKAGARGKGVYVLSIYSVAEKKQIEKLIFSERSLAKRRLSDLPLTHTLPGKRNYRLAVYLQSGTEDSALNLAMHGKGLFEQRDLYLNGTLFQNNMEMKGKDLQFRAYMRENRPYLSLPIFILLLSVPFLMIVIFADTYRRTETFRISLHTDPI</sequence>
<dbReference type="eggNOG" id="COG1807">
    <property type="taxonomic scope" value="Bacteria"/>
</dbReference>
<proteinExistence type="predicted"/>
<feature type="domain" description="Glycosyltransferase RgtA/B/C/D-like" evidence="2">
    <location>
        <begin position="165"/>
        <end position="288"/>
    </location>
</feature>
<feature type="transmembrane region" description="Helical" evidence="1">
    <location>
        <begin position="412"/>
        <end position="433"/>
    </location>
</feature>
<evidence type="ECO:0000313" key="4">
    <source>
        <dbReference type="Proteomes" id="UP000018296"/>
    </source>
</evidence>
<keyword evidence="1" id="KW-0472">Membrane</keyword>
<dbReference type="Pfam" id="PF13231">
    <property type="entry name" value="PMT_2"/>
    <property type="match status" value="1"/>
</dbReference>
<dbReference type="Proteomes" id="UP000018296">
    <property type="component" value="Unassembled WGS sequence"/>
</dbReference>
<dbReference type="EMBL" id="AWTC01000006">
    <property type="protein sequence ID" value="EST12271.1"/>
    <property type="molecule type" value="Genomic_DNA"/>
</dbReference>
<feature type="transmembrane region" description="Helical" evidence="1">
    <location>
        <begin position="84"/>
        <end position="105"/>
    </location>
</feature>
<feature type="transmembrane region" description="Helical" evidence="1">
    <location>
        <begin position="468"/>
        <end position="485"/>
    </location>
</feature>
<dbReference type="AlphaFoldDB" id="V6IZL5"/>
<dbReference type="PATRIC" id="fig|1395513.3.peg.1785"/>
<feature type="transmembrane region" description="Helical" evidence="1">
    <location>
        <begin position="164"/>
        <end position="183"/>
    </location>
</feature>
<dbReference type="RefSeq" id="WP_023510026.1">
    <property type="nucleotide sequence ID" value="NZ_AWTC01000006.1"/>
</dbReference>
<gene>
    <name evidence="3" type="ORF">P343_08835</name>
</gene>
<feature type="transmembrane region" description="Helical" evidence="1">
    <location>
        <begin position="445"/>
        <end position="462"/>
    </location>
</feature>
<reference evidence="3 4" key="1">
    <citation type="journal article" date="2013" name="Genome Announc.">
        <title>Genome Sequence of Sporolactobacillus laevolacticus DSM442, an Efficient Polymer-Grade D-Lactate Producer from Agricultural Waste Cottonseed as a Nitrogen Source.</title>
        <authorList>
            <person name="Wang H."/>
            <person name="Wang L."/>
            <person name="Ju J."/>
            <person name="Yu B."/>
            <person name="Ma Y."/>
        </authorList>
    </citation>
    <scope>NUCLEOTIDE SEQUENCE [LARGE SCALE GENOMIC DNA]</scope>
    <source>
        <strain evidence="3 4">DSM 442</strain>
    </source>
</reference>